<evidence type="ECO:0000259" key="1">
    <source>
        <dbReference type="Pfam" id="PF14864"/>
    </source>
</evidence>
<sequence>MRAALVGAYDLADLAAQGRAEITGDAGAFTELFGYLGDPDPDFAIVTP</sequence>
<evidence type="ECO:0000313" key="2">
    <source>
        <dbReference type="EMBL" id="MEE4545615.1"/>
    </source>
</evidence>
<dbReference type="InterPro" id="IPR029229">
    <property type="entry name" value="Alkyl_sulf_C"/>
</dbReference>
<organism evidence="2 3">
    <name type="scientific">Actinacidiphila polyblastidii</name>
    <dbReference type="NCBI Taxonomy" id="3110430"/>
    <lineage>
        <taxon>Bacteria</taxon>
        <taxon>Bacillati</taxon>
        <taxon>Actinomycetota</taxon>
        <taxon>Actinomycetes</taxon>
        <taxon>Kitasatosporales</taxon>
        <taxon>Streptomycetaceae</taxon>
        <taxon>Actinacidiphila</taxon>
    </lineage>
</organism>
<dbReference type="Pfam" id="PF14864">
    <property type="entry name" value="Alkyl_sulf_C"/>
    <property type="match status" value="1"/>
</dbReference>
<dbReference type="InterPro" id="IPR036527">
    <property type="entry name" value="SCP2_sterol-bd_dom_sf"/>
</dbReference>
<protein>
    <submittedName>
        <fullName evidence="2">Alkyl sulfatase C-terminal domain-containing protein</fullName>
    </submittedName>
</protein>
<feature type="domain" description="Alkyl sulfatase C-terminal" evidence="1">
    <location>
        <begin position="3"/>
        <end position="48"/>
    </location>
</feature>
<reference evidence="2 3" key="1">
    <citation type="submission" date="2023-12" db="EMBL/GenBank/DDBJ databases">
        <title>Streptomyces sp. V4-01.</title>
        <authorList>
            <person name="Somphong A."/>
            <person name="Phongsopitanun W."/>
        </authorList>
    </citation>
    <scope>NUCLEOTIDE SEQUENCE [LARGE SCALE GENOMIC DNA]</scope>
    <source>
        <strain evidence="2 3">V4-01</strain>
    </source>
</reference>
<dbReference type="Proteomes" id="UP001344658">
    <property type="component" value="Unassembled WGS sequence"/>
</dbReference>
<dbReference type="EMBL" id="JAZEWV010000031">
    <property type="protein sequence ID" value="MEE4545615.1"/>
    <property type="molecule type" value="Genomic_DNA"/>
</dbReference>
<dbReference type="SUPFAM" id="SSF55718">
    <property type="entry name" value="SCP-like"/>
    <property type="match status" value="1"/>
</dbReference>
<gene>
    <name evidence="2" type="ORF">V2S66_27065</name>
</gene>
<keyword evidence="3" id="KW-1185">Reference proteome</keyword>
<dbReference type="Gene3D" id="3.30.1050.10">
    <property type="entry name" value="SCP2 sterol-binding domain"/>
    <property type="match status" value="1"/>
</dbReference>
<accession>A0ABU7PIF7</accession>
<name>A0ABU7PIF7_9ACTN</name>
<comment type="caution">
    <text evidence="2">The sequence shown here is derived from an EMBL/GenBank/DDBJ whole genome shotgun (WGS) entry which is preliminary data.</text>
</comment>
<proteinExistence type="predicted"/>
<evidence type="ECO:0000313" key="3">
    <source>
        <dbReference type="Proteomes" id="UP001344658"/>
    </source>
</evidence>